<proteinExistence type="predicted"/>
<gene>
    <name evidence="2" type="ORF">DUI87_10539</name>
</gene>
<evidence type="ECO:0000313" key="3">
    <source>
        <dbReference type="Proteomes" id="UP000269221"/>
    </source>
</evidence>
<name>A0A3M0KQ58_HIRRU</name>
<reference evidence="2 3" key="1">
    <citation type="submission" date="2018-07" db="EMBL/GenBank/DDBJ databases">
        <title>A high quality draft genome assembly of the barn swallow (H. rustica rustica).</title>
        <authorList>
            <person name="Formenti G."/>
            <person name="Chiara M."/>
            <person name="Poveda L."/>
            <person name="Francoijs K.-J."/>
            <person name="Bonisoli-Alquati A."/>
            <person name="Canova L."/>
            <person name="Gianfranceschi L."/>
            <person name="Horner D.S."/>
            <person name="Saino N."/>
        </authorList>
    </citation>
    <scope>NUCLEOTIDE SEQUENCE [LARGE SCALE GENOMIC DNA]</scope>
    <source>
        <strain evidence="2">Chelidonia</strain>
        <tissue evidence="2">Blood</tissue>
    </source>
</reference>
<accession>A0A3M0KQ58</accession>
<dbReference type="OrthoDB" id="6021076at2759"/>
<dbReference type="STRING" id="333673.A0A3M0KQ58"/>
<comment type="caution">
    <text evidence="2">The sequence shown here is derived from an EMBL/GenBank/DDBJ whole genome shotgun (WGS) entry which is preliminary data.</text>
</comment>
<sequence length="278" mass="31624">MVWTCISLWVPMGCTHDTHDVIARPLWINFDQSRRLQEIPEDCRKSKCYSSLEEGQGGSRELQASHSHRDRWKGSGIGNPENYFQAHEQENHMECPAWLQQVKFMFDQIDTFSSDISGHGAAEGANSHNTSHIYFWASLLAWICWRTSRNLSKNFEVPPAAGRLGTPSLFLGLVGWDSCLDTDEEHVNFAKSDELNRAHSENREEPDGPLKFELDICHQDPEYKSPAPLPHAQVKLITSWEAGWNVTNAIQVSGGLNTEKSQPPLYRKASDDFQYYDS</sequence>
<dbReference type="Proteomes" id="UP000269221">
    <property type="component" value="Unassembled WGS sequence"/>
</dbReference>
<dbReference type="AlphaFoldDB" id="A0A3M0KQ58"/>
<dbReference type="EMBL" id="QRBI01000106">
    <property type="protein sequence ID" value="RMC13010.1"/>
    <property type="molecule type" value="Genomic_DNA"/>
</dbReference>
<evidence type="ECO:0000256" key="1">
    <source>
        <dbReference type="SAM" id="MobiDB-lite"/>
    </source>
</evidence>
<evidence type="ECO:0000313" key="2">
    <source>
        <dbReference type="EMBL" id="RMC13010.1"/>
    </source>
</evidence>
<keyword evidence="3" id="KW-1185">Reference proteome</keyword>
<feature type="region of interest" description="Disordered" evidence="1">
    <location>
        <begin position="50"/>
        <end position="76"/>
    </location>
</feature>
<protein>
    <submittedName>
        <fullName evidence="2">Uncharacterized protein</fullName>
    </submittedName>
</protein>
<organism evidence="2 3">
    <name type="scientific">Hirundo rustica rustica</name>
    <dbReference type="NCBI Taxonomy" id="333673"/>
    <lineage>
        <taxon>Eukaryota</taxon>
        <taxon>Metazoa</taxon>
        <taxon>Chordata</taxon>
        <taxon>Craniata</taxon>
        <taxon>Vertebrata</taxon>
        <taxon>Euteleostomi</taxon>
        <taxon>Archelosauria</taxon>
        <taxon>Archosauria</taxon>
        <taxon>Dinosauria</taxon>
        <taxon>Saurischia</taxon>
        <taxon>Theropoda</taxon>
        <taxon>Coelurosauria</taxon>
        <taxon>Aves</taxon>
        <taxon>Neognathae</taxon>
        <taxon>Neoaves</taxon>
        <taxon>Telluraves</taxon>
        <taxon>Australaves</taxon>
        <taxon>Passeriformes</taxon>
        <taxon>Sylvioidea</taxon>
        <taxon>Hirundinidae</taxon>
        <taxon>Hirundo</taxon>
    </lineage>
</organism>